<protein>
    <recommendedName>
        <fullName evidence="4">Lysozyme</fullName>
    </recommendedName>
</protein>
<reference evidence="2 3" key="1">
    <citation type="journal article" date="2011" name="Genome Res.">
        <title>Phylogeny-wide analysis of social amoeba genomes highlights ancient origins for complex intercellular communication.</title>
        <authorList>
            <person name="Heidel A.J."/>
            <person name="Lawal H.M."/>
            <person name="Felder M."/>
            <person name="Schilde C."/>
            <person name="Helps N.R."/>
            <person name="Tunggal B."/>
            <person name="Rivero F."/>
            <person name="John U."/>
            <person name="Schleicher M."/>
            <person name="Eichinger L."/>
            <person name="Platzer M."/>
            <person name="Noegel A.A."/>
            <person name="Schaap P."/>
            <person name="Gloeckner G."/>
        </authorList>
    </citation>
    <scope>NUCLEOTIDE SEQUENCE [LARGE SCALE GENOMIC DNA]</scope>
    <source>
        <strain evidence="3">ATCC 26659 / Pp 5 / PN500</strain>
    </source>
</reference>
<evidence type="ECO:0008006" key="4">
    <source>
        <dbReference type="Google" id="ProtNLM"/>
    </source>
</evidence>
<feature type="signal peptide" evidence="1">
    <location>
        <begin position="1"/>
        <end position="20"/>
    </location>
</feature>
<dbReference type="InParanoid" id="D3AXX4"/>
<keyword evidence="1" id="KW-0732">Signal</keyword>
<dbReference type="OMA" id="FGCGKYL"/>
<organism evidence="2 3">
    <name type="scientific">Heterostelium pallidum (strain ATCC 26659 / Pp 5 / PN500)</name>
    <name type="common">Cellular slime mold</name>
    <name type="synonym">Polysphondylium pallidum</name>
    <dbReference type="NCBI Taxonomy" id="670386"/>
    <lineage>
        <taxon>Eukaryota</taxon>
        <taxon>Amoebozoa</taxon>
        <taxon>Evosea</taxon>
        <taxon>Eumycetozoa</taxon>
        <taxon>Dictyostelia</taxon>
        <taxon>Acytosteliales</taxon>
        <taxon>Acytosteliaceae</taxon>
        <taxon>Heterostelium</taxon>
    </lineage>
</organism>
<dbReference type="FunCoup" id="D3AXX4">
    <property type="interactions" value="566"/>
</dbReference>
<evidence type="ECO:0000313" key="3">
    <source>
        <dbReference type="Proteomes" id="UP000001396"/>
    </source>
</evidence>
<name>D3AXX4_HETP5</name>
<dbReference type="Proteomes" id="UP000001396">
    <property type="component" value="Unassembled WGS sequence"/>
</dbReference>
<accession>D3AXX4</accession>
<keyword evidence="3" id="KW-1185">Reference proteome</keyword>
<evidence type="ECO:0000256" key="1">
    <source>
        <dbReference type="SAM" id="SignalP"/>
    </source>
</evidence>
<dbReference type="RefSeq" id="XP_020437907.1">
    <property type="nucleotide sequence ID" value="XM_020572049.1"/>
</dbReference>
<gene>
    <name evidence="2" type="ORF">PPL_01032</name>
</gene>
<dbReference type="EMBL" id="ADBJ01000004">
    <property type="protein sequence ID" value="EFA85801.1"/>
    <property type="molecule type" value="Genomic_DNA"/>
</dbReference>
<proteinExistence type="predicted"/>
<dbReference type="AlphaFoldDB" id="D3AXX4"/>
<comment type="caution">
    <text evidence="2">The sequence shown here is derived from an EMBL/GenBank/DDBJ whole genome shotgun (WGS) entry which is preliminary data.</text>
</comment>
<feature type="chain" id="PRO_5003040673" description="Lysozyme" evidence="1">
    <location>
        <begin position="21"/>
        <end position="181"/>
    </location>
</feature>
<evidence type="ECO:0000313" key="2">
    <source>
        <dbReference type="EMBL" id="EFA85801.1"/>
    </source>
</evidence>
<sequence length="181" mass="19787">MYKQALFFFIVAIVLSTAHAGFTCAKPCYGNMCCSIPSNNQYYLTDFCGSQSACGPIPSCTAGQYFTADSQRFGCGKYLNVCRNSNKHCIKAQIIDAGPAMWVEQDAGIAIIDGSPQLCKELFGVNSCGWSDRFSISALLTSADDTRPLGPFNVTDHEFEQMIITHNIALEQCENSKQCSK</sequence>
<dbReference type="GeneID" id="31356562"/>